<dbReference type="EMBL" id="UGYW01000002">
    <property type="protein sequence ID" value="SUJ24566.1"/>
    <property type="molecule type" value="Genomic_DNA"/>
</dbReference>
<evidence type="ECO:0000313" key="2">
    <source>
        <dbReference type="Proteomes" id="UP000254893"/>
    </source>
</evidence>
<dbReference type="AlphaFoldDB" id="A0A380CMX1"/>
<accession>A0A380CMX1</accession>
<evidence type="ECO:0000313" key="1">
    <source>
        <dbReference type="EMBL" id="SUJ24566.1"/>
    </source>
</evidence>
<gene>
    <name evidence="1" type="ORF">NCTC11388_03601</name>
</gene>
<organism evidence="1 2">
    <name type="scientific">Sphingobacterium spiritivorum</name>
    <name type="common">Flavobacterium spiritivorum</name>
    <dbReference type="NCBI Taxonomy" id="258"/>
    <lineage>
        <taxon>Bacteria</taxon>
        <taxon>Pseudomonadati</taxon>
        <taxon>Bacteroidota</taxon>
        <taxon>Sphingobacteriia</taxon>
        <taxon>Sphingobacteriales</taxon>
        <taxon>Sphingobacteriaceae</taxon>
        <taxon>Sphingobacterium</taxon>
    </lineage>
</organism>
<reference evidence="1 2" key="1">
    <citation type="submission" date="2018-06" db="EMBL/GenBank/DDBJ databases">
        <authorList>
            <consortium name="Pathogen Informatics"/>
            <person name="Doyle S."/>
        </authorList>
    </citation>
    <scope>NUCLEOTIDE SEQUENCE [LARGE SCALE GENOMIC DNA]</scope>
    <source>
        <strain evidence="1 2">NCTC11388</strain>
    </source>
</reference>
<proteinExistence type="predicted"/>
<protein>
    <submittedName>
        <fullName evidence="1">WbqC-like protein family</fullName>
    </submittedName>
</protein>
<sequence>MSNHILLPACYLPPVSYFHVIKQHDLPLFLEKKEHYPKQTYRNRTSIMTSNGRLDLTVPIMHKRKDHVAMGDIRINYDHNWQRLHWLSLQTAYRSSAYFEYYEDDFAHFYKQEYEFLYELNKEQLLLMLKLLKLNRTVTDTEIYVKEDENALDLRSLMHPKKPFLQEPAIPYYQVFENNNGFMPNLSIIDLLFNQGPQAKNFL</sequence>
<dbReference type="RefSeq" id="WP_115171049.1">
    <property type="nucleotide sequence ID" value="NZ_UGYW01000002.1"/>
</dbReference>
<name>A0A380CMX1_SPHSI</name>
<dbReference type="Pfam" id="PF08889">
    <property type="entry name" value="WbqC"/>
    <property type="match status" value="2"/>
</dbReference>
<dbReference type="InterPro" id="IPR014985">
    <property type="entry name" value="WbqC"/>
</dbReference>
<dbReference type="Proteomes" id="UP000254893">
    <property type="component" value="Unassembled WGS sequence"/>
</dbReference>